<comment type="caution">
    <text evidence="2">The sequence shown here is derived from an EMBL/GenBank/DDBJ whole genome shotgun (WGS) entry which is preliminary data.</text>
</comment>
<name>A0A4Q0XTL8_9BACT</name>
<feature type="chain" id="PRO_5020245322" description="DUF4197 domain-containing protein" evidence="1">
    <location>
        <begin position="26"/>
        <end position="265"/>
    </location>
</feature>
<protein>
    <recommendedName>
        <fullName evidence="4">DUF4197 domain-containing protein</fullName>
    </recommendedName>
</protein>
<keyword evidence="1" id="KW-0732">Signal</keyword>
<organism evidence="2 3">
    <name type="scientific">Candidatus Marinarcus aquaticus</name>
    <dbReference type="NCBI Taxonomy" id="2044504"/>
    <lineage>
        <taxon>Bacteria</taxon>
        <taxon>Pseudomonadati</taxon>
        <taxon>Campylobacterota</taxon>
        <taxon>Epsilonproteobacteria</taxon>
        <taxon>Campylobacterales</taxon>
        <taxon>Arcobacteraceae</taxon>
        <taxon>Candidatus Marinarcus</taxon>
    </lineage>
</organism>
<sequence length="265" mass="28577">MKAHRILLSTLILASAVFASWQDMAKGVIDSLGSSKSSTTTSNSTQDDSMVSKALKAALDQGVNSATAQLSKEKGFLNSSVKIPLPSALQTLENTIRKAGGGQYADELIHSMNSAASKSVPKTVDIFKTAITNMSIEDATTILNGSNTATTDYFQSKTQSSLTKAIAPIVQESMKSSQVATYYKAFNDFYQTQGKELVKNSSIQGFAKSFGVDSYLPGNSQESLEEYITAKTIEGLFSYIAKEESAIRTNPQKRTTELLKEVFGK</sequence>
<evidence type="ECO:0000313" key="3">
    <source>
        <dbReference type="Proteomes" id="UP000290657"/>
    </source>
</evidence>
<accession>A0A4Q0XTL8</accession>
<feature type="signal peptide" evidence="1">
    <location>
        <begin position="1"/>
        <end position="25"/>
    </location>
</feature>
<evidence type="ECO:0000256" key="1">
    <source>
        <dbReference type="SAM" id="SignalP"/>
    </source>
</evidence>
<evidence type="ECO:0008006" key="4">
    <source>
        <dbReference type="Google" id="ProtNLM"/>
    </source>
</evidence>
<dbReference type="Pfam" id="PF13852">
    <property type="entry name" value="DUF4197"/>
    <property type="match status" value="1"/>
</dbReference>
<reference evidence="2 3" key="1">
    <citation type="submission" date="2017-10" db="EMBL/GenBank/DDBJ databases">
        <title>Genomics of the genus Arcobacter.</title>
        <authorList>
            <person name="Perez-Cataluna A."/>
            <person name="Figueras M.J."/>
        </authorList>
    </citation>
    <scope>NUCLEOTIDE SEQUENCE [LARGE SCALE GENOMIC DNA]</scope>
    <source>
        <strain evidence="2 3">CECT 8987</strain>
    </source>
</reference>
<keyword evidence="3" id="KW-1185">Reference proteome</keyword>
<dbReference type="EMBL" id="PDKN01000001">
    <property type="protein sequence ID" value="RXJ60766.1"/>
    <property type="molecule type" value="Genomic_DNA"/>
</dbReference>
<dbReference type="RefSeq" id="WP_128994900.1">
    <property type="nucleotide sequence ID" value="NZ_PDKN01000001.1"/>
</dbReference>
<evidence type="ECO:0000313" key="2">
    <source>
        <dbReference type="EMBL" id="RXJ60766.1"/>
    </source>
</evidence>
<proteinExistence type="predicted"/>
<dbReference type="AlphaFoldDB" id="A0A4Q0XTL8"/>
<gene>
    <name evidence="2" type="ORF">CRV04_01765</name>
</gene>
<dbReference type="Proteomes" id="UP000290657">
    <property type="component" value="Unassembled WGS sequence"/>
</dbReference>
<dbReference type="InterPro" id="IPR025245">
    <property type="entry name" value="DUF4197"/>
</dbReference>
<dbReference type="OrthoDB" id="9789685at2"/>